<evidence type="ECO:0000313" key="1">
    <source>
        <dbReference type="EMBL" id="CAG8452004.1"/>
    </source>
</evidence>
<gene>
    <name evidence="1" type="ORF">SCALOS_LOCUS1223</name>
</gene>
<protein>
    <submittedName>
        <fullName evidence="1">5045_t:CDS:1</fullName>
    </submittedName>
</protein>
<evidence type="ECO:0000313" key="2">
    <source>
        <dbReference type="Proteomes" id="UP000789860"/>
    </source>
</evidence>
<organism evidence="1 2">
    <name type="scientific">Scutellospora calospora</name>
    <dbReference type="NCBI Taxonomy" id="85575"/>
    <lineage>
        <taxon>Eukaryota</taxon>
        <taxon>Fungi</taxon>
        <taxon>Fungi incertae sedis</taxon>
        <taxon>Mucoromycota</taxon>
        <taxon>Glomeromycotina</taxon>
        <taxon>Glomeromycetes</taxon>
        <taxon>Diversisporales</taxon>
        <taxon>Gigasporaceae</taxon>
        <taxon>Scutellospora</taxon>
    </lineage>
</organism>
<comment type="caution">
    <text evidence="1">The sequence shown here is derived from an EMBL/GenBank/DDBJ whole genome shotgun (WGS) entry which is preliminary data.</text>
</comment>
<feature type="non-terminal residue" evidence="1">
    <location>
        <position position="1"/>
    </location>
</feature>
<name>A0ACA9K4K5_9GLOM</name>
<keyword evidence="2" id="KW-1185">Reference proteome</keyword>
<dbReference type="EMBL" id="CAJVPM010000784">
    <property type="protein sequence ID" value="CAG8452004.1"/>
    <property type="molecule type" value="Genomic_DNA"/>
</dbReference>
<dbReference type="Proteomes" id="UP000789860">
    <property type="component" value="Unassembled WGS sequence"/>
</dbReference>
<proteinExistence type="predicted"/>
<accession>A0ACA9K4K5</accession>
<sequence length="75" mass="8852">EIRDTLFQHRTFEKMSLLDQSYYSQIWGSLLGLIILILDIIAIFEVLQSGRSMLSKLLWILLIFFFPIGGLIIYW</sequence>
<reference evidence="1" key="1">
    <citation type="submission" date="2021-06" db="EMBL/GenBank/DDBJ databases">
        <authorList>
            <person name="Kallberg Y."/>
            <person name="Tangrot J."/>
            <person name="Rosling A."/>
        </authorList>
    </citation>
    <scope>NUCLEOTIDE SEQUENCE</scope>
    <source>
        <strain evidence="1">AU212A</strain>
    </source>
</reference>